<sequence length="74" mass="8572">MYAIHYYENKTYVLTLARGSVPSVGEEVKIKGRKGKVISVLEIKENVYHVFVEFEKIVDKSKSAAHDFGKRKRR</sequence>
<name>A0ABW0TR79_9BACL</name>
<dbReference type="Proteomes" id="UP001596109">
    <property type="component" value="Unassembled WGS sequence"/>
</dbReference>
<dbReference type="RefSeq" id="WP_381440563.1">
    <property type="nucleotide sequence ID" value="NZ_JBHSNO010000022.1"/>
</dbReference>
<dbReference type="EMBL" id="JBHSNO010000022">
    <property type="protein sequence ID" value="MFC5592009.1"/>
    <property type="molecule type" value="Genomic_DNA"/>
</dbReference>
<evidence type="ECO:0000313" key="1">
    <source>
        <dbReference type="EMBL" id="MFC5592009.1"/>
    </source>
</evidence>
<evidence type="ECO:0000313" key="2">
    <source>
        <dbReference type="Proteomes" id="UP001596109"/>
    </source>
</evidence>
<reference evidence="2" key="1">
    <citation type="journal article" date="2019" name="Int. J. Syst. Evol. Microbiol.">
        <title>The Global Catalogue of Microorganisms (GCM) 10K type strain sequencing project: providing services to taxonomists for standard genome sequencing and annotation.</title>
        <authorList>
            <consortium name="The Broad Institute Genomics Platform"/>
            <consortium name="The Broad Institute Genome Sequencing Center for Infectious Disease"/>
            <person name="Wu L."/>
            <person name="Ma J."/>
        </authorList>
    </citation>
    <scope>NUCLEOTIDE SEQUENCE [LARGE SCALE GENOMIC DNA]</scope>
    <source>
        <strain evidence="2">CGMCC 4.1434</strain>
    </source>
</reference>
<comment type="caution">
    <text evidence="1">The sequence shown here is derived from an EMBL/GenBank/DDBJ whole genome shotgun (WGS) entry which is preliminary data.</text>
</comment>
<protein>
    <recommendedName>
        <fullName evidence="3">DUF2187 domain-containing protein</fullName>
    </recommendedName>
</protein>
<gene>
    <name evidence="1" type="ORF">ACFPRA_24330</name>
</gene>
<proteinExistence type="predicted"/>
<organism evidence="1 2">
    <name type="scientific">Sporosarcina soli</name>
    <dbReference type="NCBI Taxonomy" id="334736"/>
    <lineage>
        <taxon>Bacteria</taxon>
        <taxon>Bacillati</taxon>
        <taxon>Bacillota</taxon>
        <taxon>Bacilli</taxon>
        <taxon>Bacillales</taxon>
        <taxon>Caryophanaceae</taxon>
        <taxon>Sporosarcina</taxon>
    </lineage>
</organism>
<accession>A0ABW0TR79</accession>
<evidence type="ECO:0008006" key="3">
    <source>
        <dbReference type="Google" id="ProtNLM"/>
    </source>
</evidence>
<keyword evidence="2" id="KW-1185">Reference proteome</keyword>